<feature type="transmembrane region" description="Helical" evidence="1">
    <location>
        <begin position="79"/>
        <end position="97"/>
    </location>
</feature>
<dbReference type="EMBL" id="JAFKCS010000001">
    <property type="protein sequence ID" value="MBN7818564.1"/>
    <property type="molecule type" value="Genomic_DNA"/>
</dbReference>
<evidence type="ECO:0000256" key="1">
    <source>
        <dbReference type="SAM" id="Phobius"/>
    </source>
</evidence>
<feature type="transmembrane region" description="Helical" evidence="1">
    <location>
        <begin position="139"/>
        <end position="157"/>
    </location>
</feature>
<evidence type="ECO:0000313" key="3">
    <source>
        <dbReference type="Proteomes" id="UP000663992"/>
    </source>
</evidence>
<proteinExistence type="predicted"/>
<keyword evidence="1" id="KW-0812">Transmembrane</keyword>
<gene>
    <name evidence="2" type="ORF">J0A65_01745</name>
</gene>
<organism evidence="2 3">
    <name type="scientific">Bowmanella yangjiangensis</name>
    <dbReference type="NCBI Taxonomy" id="2811230"/>
    <lineage>
        <taxon>Bacteria</taxon>
        <taxon>Pseudomonadati</taxon>
        <taxon>Pseudomonadota</taxon>
        <taxon>Gammaproteobacteria</taxon>
        <taxon>Alteromonadales</taxon>
        <taxon>Alteromonadaceae</taxon>
        <taxon>Bowmanella</taxon>
    </lineage>
</organism>
<keyword evidence="3" id="KW-1185">Reference proteome</keyword>
<keyword evidence="1" id="KW-0472">Membrane</keyword>
<feature type="transmembrane region" description="Helical" evidence="1">
    <location>
        <begin position="201"/>
        <end position="221"/>
    </location>
</feature>
<feature type="transmembrane region" description="Helical" evidence="1">
    <location>
        <begin position="40"/>
        <end position="59"/>
    </location>
</feature>
<comment type="caution">
    <text evidence="2">The sequence shown here is derived from an EMBL/GenBank/DDBJ whole genome shotgun (WGS) entry which is preliminary data.</text>
</comment>
<name>A0ABS3CPV0_9ALTE</name>
<feature type="transmembrane region" description="Helical" evidence="1">
    <location>
        <begin position="109"/>
        <end position="127"/>
    </location>
</feature>
<keyword evidence="1" id="KW-1133">Transmembrane helix</keyword>
<sequence>MSKSDDKQREGFKSYFKLPPFCPKAGETNKVDEAKKNFQSMWVGGLLGSLFFAFTFNILKDFSDIDFSQLFALYTWQRGLGYAFLLWCMIYFTISNFLNSHATPHIVDVLFDIGQTSFAFFVLYNFGLIDSSPVIERPFLVMNLYFMTLGFSSLLLYSGRWCKELSDKQPAVNACRLIILLLGLVGLVLACFLKPESNSLGLSLQWLLMGCHGLLMWSYALQRVSSD</sequence>
<feature type="transmembrane region" description="Helical" evidence="1">
    <location>
        <begin position="177"/>
        <end position="195"/>
    </location>
</feature>
<protein>
    <submittedName>
        <fullName evidence="2">Uncharacterized protein</fullName>
    </submittedName>
</protein>
<dbReference type="Proteomes" id="UP000663992">
    <property type="component" value="Unassembled WGS sequence"/>
</dbReference>
<accession>A0ABS3CPV0</accession>
<evidence type="ECO:0000313" key="2">
    <source>
        <dbReference type="EMBL" id="MBN7818564.1"/>
    </source>
</evidence>
<reference evidence="2 3" key="1">
    <citation type="submission" date="2021-03" db="EMBL/GenBank/DDBJ databases">
        <title>novel species isolated from a fishpond in China.</title>
        <authorList>
            <person name="Lu H."/>
            <person name="Cai Z."/>
        </authorList>
    </citation>
    <scope>NUCLEOTIDE SEQUENCE [LARGE SCALE GENOMIC DNA]</scope>
    <source>
        <strain evidence="2 3">Y57</strain>
    </source>
</reference>
<dbReference type="RefSeq" id="WP_206592383.1">
    <property type="nucleotide sequence ID" value="NZ_JAFKCS010000001.1"/>
</dbReference>